<proteinExistence type="inferred from homology"/>
<dbReference type="InterPro" id="IPR029058">
    <property type="entry name" value="AB_hydrolase_fold"/>
</dbReference>
<gene>
    <name evidence="11" type="ORF">NPIL_531131</name>
</gene>
<keyword evidence="5" id="KW-0531">Neurotransmitter degradation</keyword>
<feature type="active site" description="Acyl-ester intermediate" evidence="9">
    <location>
        <position position="215"/>
    </location>
</feature>
<evidence type="ECO:0000256" key="5">
    <source>
        <dbReference type="ARBA" id="ARBA00022867"/>
    </source>
</evidence>
<comment type="catalytic activity">
    <reaction evidence="8">
        <text>acetylcholine + H2O = choline + acetate + H(+)</text>
        <dbReference type="Rhea" id="RHEA:17561"/>
        <dbReference type="ChEBI" id="CHEBI:15354"/>
        <dbReference type="ChEBI" id="CHEBI:15355"/>
        <dbReference type="ChEBI" id="CHEBI:15377"/>
        <dbReference type="ChEBI" id="CHEBI:15378"/>
        <dbReference type="ChEBI" id="CHEBI:30089"/>
        <dbReference type="EC" id="3.1.1.7"/>
    </reaction>
</comment>
<dbReference type="Proteomes" id="UP000887013">
    <property type="component" value="Unassembled WGS sequence"/>
</dbReference>
<keyword evidence="4" id="KW-0378">Hydrolase</keyword>
<dbReference type="InterPro" id="IPR050654">
    <property type="entry name" value="AChE-related_enzymes"/>
</dbReference>
<dbReference type="Gene3D" id="3.40.50.1820">
    <property type="entry name" value="alpha/beta hydrolase"/>
    <property type="match status" value="1"/>
</dbReference>
<dbReference type="EC" id="3.1.1.7" evidence="2"/>
<evidence type="ECO:0000256" key="3">
    <source>
        <dbReference type="ARBA" id="ARBA00022487"/>
    </source>
</evidence>
<organism evidence="11 12">
    <name type="scientific">Nephila pilipes</name>
    <name type="common">Giant wood spider</name>
    <name type="synonym">Nephila maculata</name>
    <dbReference type="NCBI Taxonomy" id="299642"/>
    <lineage>
        <taxon>Eukaryota</taxon>
        <taxon>Metazoa</taxon>
        <taxon>Ecdysozoa</taxon>
        <taxon>Arthropoda</taxon>
        <taxon>Chelicerata</taxon>
        <taxon>Arachnida</taxon>
        <taxon>Araneae</taxon>
        <taxon>Araneomorphae</taxon>
        <taxon>Entelegynae</taxon>
        <taxon>Araneoidea</taxon>
        <taxon>Nephilidae</taxon>
        <taxon>Nephila</taxon>
    </lineage>
</organism>
<evidence type="ECO:0000256" key="8">
    <source>
        <dbReference type="ARBA" id="ARBA00048484"/>
    </source>
</evidence>
<dbReference type="PANTHER" id="PTHR43918">
    <property type="entry name" value="ACETYLCHOLINESTERASE"/>
    <property type="match status" value="1"/>
</dbReference>
<feature type="active site" description="Charge relay system" evidence="9">
    <location>
        <position position="345"/>
    </location>
</feature>
<dbReference type="InterPro" id="IPR002018">
    <property type="entry name" value="CarbesteraseB"/>
</dbReference>
<dbReference type="GO" id="GO:0005886">
    <property type="term" value="C:plasma membrane"/>
    <property type="evidence" value="ECO:0007669"/>
    <property type="project" value="TreeGrafter"/>
</dbReference>
<keyword evidence="12" id="KW-1185">Reference proteome</keyword>
<evidence type="ECO:0000259" key="10">
    <source>
        <dbReference type="Pfam" id="PF00135"/>
    </source>
</evidence>
<accession>A0A8X6MUI9</accession>
<feature type="domain" description="Carboxylesterase type B" evidence="10">
    <location>
        <begin position="25"/>
        <end position="500"/>
    </location>
</feature>
<evidence type="ECO:0000313" key="11">
    <source>
        <dbReference type="EMBL" id="GFS78517.1"/>
    </source>
</evidence>
<comment type="caution">
    <text evidence="11">The sequence shown here is derived from an EMBL/GenBank/DDBJ whole genome shotgun (WGS) entry which is preliminary data.</text>
</comment>
<evidence type="ECO:0000256" key="7">
    <source>
        <dbReference type="ARBA" id="ARBA00023180"/>
    </source>
</evidence>
<dbReference type="FunFam" id="3.40.50.1820:FF:000029">
    <property type="entry name" value="Acetylcholinesterase"/>
    <property type="match status" value="1"/>
</dbReference>
<keyword evidence="7" id="KW-0325">Glycoprotein</keyword>
<keyword evidence="3" id="KW-0719">Serine esterase</keyword>
<dbReference type="PROSITE" id="PS00941">
    <property type="entry name" value="CARBOXYLESTERASE_B_2"/>
    <property type="match status" value="1"/>
</dbReference>
<name>A0A8X6MUI9_NEPPI</name>
<dbReference type="PRINTS" id="PR00878">
    <property type="entry name" value="CHOLNESTRASE"/>
</dbReference>
<dbReference type="InterPro" id="IPR000997">
    <property type="entry name" value="Cholinesterase"/>
</dbReference>
<dbReference type="GO" id="GO:0003990">
    <property type="term" value="F:acetylcholinesterase activity"/>
    <property type="evidence" value="ECO:0007669"/>
    <property type="project" value="UniProtKB-EC"/>
</dbReference>
<reference evidence="11" key="1">
    <citation type="submission" date="2020-08" db="EMBL/GenBank/DDBJ databases">
        <title>Multicomponent nature underlies the extraordinary mechanical properties of spider dragline silk.</title>
        <authorList>
            <person name="Kono N."/>
            <person name="Nakamura H."/>
            <person name="Mori M."/>
            <person name="Yoshida Y."/>
            <person name="Ohtoshi R."/>
            <person name="Malay A.D."/>
            <person name="Moran D.A.P."/>
            <person name="Tomita M."/>
            <person name="Numata K."/>
            <person name="Arakawa K."/>
        </authorList>
    </citation>
    <scope>NUCLEOTIDE SEQUENCE</scope>
</reference>
<evidence type="ECO:0000256" key="2">
    <source>
        <dbReference type="ARBA" id="ARBA00013276"/>
    </source>
</evidence>
<dbReference type="EMBL" id="BMAW01002424">
    <property type="protein sequence ID" value="GFS78517.1"/>
    <property type="molecule type" value="Genomic_DNA"/>
</dbReference>
<protein>
    <recommendedName>
        <fullName evidence="2">acetylcholinesterase</fullName>
        <ecNumber evidence="2">3.1.1.7</ecNumber>
    </recommendedName>
</protein>
<evidence type="ECO:0000256" key="6">
    <source>
        <dbReference type="ARBA" id="ARBA00023157"/>
    </source>
</evidence>
<evidence type="ECO:0000256" key="1">
    <source>
        <dbReference type="ARBA" id="ARBA00005964"/>
    </source>
</evidence>
<dbReference type="InterPro" id="IPR019819">
    <property type="entry name" value="Carboxylesterase_B_CS"/>
</dbReference>
<dbReference type="GO" id="GO:0006581">
    <property type="term" value="P:acetylcholine catabolic process"/>
    <property type="evidence" value="ECO:0007669"/>
    <property type="project" value="TreeGrafter"/>
</dbReference>
<feature type="active site" description="Charge relay system" evidence="9">
    <location>
        <position position="462"/>
    </location>
</feature>
<evidence type="ECO:0000256" key="9">
    <source>
        <dbReference type="PIRSR" id="PIRSR600997-1"/>
    </source>
</evidence>
<keyword evidence="6" id="KW-1015">Disulfide bond</keyword>
<sequence length="500" mass="55709">MIQFVKRFIGIILPFYLIVIYVNADRVIMTNNGPVQGITVTSGEVEIEAFLGIPYAEPPLGRLRFQQPVPKTSWSGVYDASKLPPPCVQNITEFRYWDPDIENMTEDCLYLNLWVPYTRKSNKLKPIVIYIHGGSFNSGSASQEVYNGKNLAEFGDIIVGSMNYRVGVMGFFSAFIEEANGNMGGYDQLLAIQWMRDNGKYFGGDPNHIVLMAHSAGAMSVSAHLVSPLTKHMIKRAIIQSGAGTIPFILDENAKVYSDSNTLAKIVGCVDRNSSLKNHPEHVVECLKSLPAEILSSAEGLLKKINPITFIPRVGDKFLPTTVVDSLKAGISKDVELLIGIAKDEGPAFLVTSVPQYFGKYGLHGLNSISKIFARQVTATIFNVLKQKKVKDIADLYIGSIQNGTSDKFRDAMALSLGDYFVTCCVLYQAEFCSLKRSSVYFYVFSRRPSSTLLPQWMGITHYDEVQYVFGNPLFKNFTPEEERLSRRLMARWVAFAKTG</sequence>
<dbReference type="SUPFAM" id="SSF53474">
    <property type="entry name" value="alpha/beta-Hydrolases"/>
    <property type="match status" value="1"/>
</dbReference>
<dbReference type="OrthoDB" id="408631at2759"/>
<evidence type="ECO:0000313" key="12">
    <source>
        <dbReference type="Proteomes" id="UP000887013"/>
    </source>
</evidence>
<dbReference type="GO" id="GO:0019695">
    <property type="term" value="P:choline metabolic process"/>
    <property type="evidence" value="ECO:0007669"/>
    <property type="project" value="TreeGrafter"/>
</dbReference>
<dbReference type="AlphaFoldDB" id="A0A8X6MUI9"/>
<dbReference type="Pfam" id="PF00135">
    <property type="entry name" value="COesterase"/>
    <property type="match status" value="1"/>
</dbReference>
<evidence type="ECO:0000256" key="4">
    <source>
        <dbReference type="ARBA" id="ARBA00022801"/>
    </source>
</evidence>
<dbReference type="PANTHER" id="PTHR43918:SF4">
    <property type="entry name" value="CARBOXYLIC ESTER HYDROLASE"/>
    <property type="match status" value="1"/>
</dbReference>
<comment type="similarity">
    <text evidence="1">Belongs to the type-B carboxylesterase/lipase family.</text>
</comment>
<dbReference type="GO" id="GO:0005615">
    <property type="term" value="C:extracellular space"/>
    <property type="evidence" value="ECO:0007669"/>
    <property type="project" value="TreeGrafter"/>
</dbReference>